<dbReference type="Pfam" id="PF00795">
    <property type="entry name" value="CN_hydrolase"/>
    <property type="match status" value="1"/>
</dbReference>
<dbReference type="RefSeq" id="WP_089300772.1">
    <property type="nucleotide sequence ID" value="NZ_FZNW01000006.1"/>
</dbReference>
<proteinExistence type="inferred from homology"/>
<keyword evidence="3" id="KW-0378">Hydrolase</keyword>
<evidence type="ECO:0000313" key="3">
    <source>
        <dbReference type="EMBL" id="SNR46433.1"/>
    </source>
</evidence>
<dbReference type="PANTHER" id="PTHR23088">
    <property type="entry name" value="NITRILASE-RELATED"/>
    <property type="match status" value="1"/>
</dbReference>
<dbReference type="Proteomes" id="UP000198348">
    <property type="component" value="Unassembled WGS sequence"/>
</dbReference>
<dbReference type="InterPro" id="IPR036526">
    <property type="entry name" value="C-N_Hydrolase_sf"/>
</dbReference>
<evidence type="ECO:0000256" key="1">
    <source>
        <dbReference type="ARBA" id="ARBA00010613"/>
    </source>
</evidence>
<dbReference type="GO" id="GO:0016787">
    <property type="term" value="F:hydrolase activity"/>
    <property type="evidence" value="ECO:0007669"/>
    <property type="project" value="UniProtKB-KW"/>
</dbReference>
<gene>
    <name evidence="3" type="ORF">SAMN06265360_106213</name>
</gene>
<comment type="similarity">
    <text evidence="1">Belongs to the carbon-nitrogen hydrolase superfamily. NIT1/NIT2 family.</text>
</comment>
<dbReference type="PROSITE" id="PS01227">
    <property type="entry name" value="UPF0012"/>
    <property type="match status" value="1"/>
</dbReference>
<dbReference type="CDD" id="cd07581">
    <property type="entry name" value="nitrilase_3"/>
    <property type="match status" value="1"/>
</dbReference>
<dbReference type="InterPro" id="IPR001110">
    <property type="entry name" value="UPF0012_CS"/>
</dbReference>
<evidence type="ECO:0000313" key="4">
    <source>
        <dbReference type="Proteomes" id="UP000198348"/>
    </source>
</evidence>
<dbReference type="InterPro" id="IPR003010">
    <property type="entry name" value="C-N_Hydrolase"/>
</dbReference>
<evidence type="ECO:0000259" key="2">
    <source>
        <dbReference type="PROSITE" id="PS50263"/>
    </source>
</evidence>
<sequence>MPRIALCQFTASSDPATNLEHVRTGVATARSEGASIVVFPEATMARFGTPLAPLAEPLDGPWAREVAAAAEDAGVLVVAGMFTPADEDRVRNTLLVTGRGHHLGYHKIHLYDAFGFSESRTVAPGDALVTVDTTDLRLGLATCYDVRFPALFHALAGNDATAVVVPASWGAGDGKREQWDVLLRARALDAGCWVLGCGQADPAASGVEVSSKAPTGIGYSAVADPFGRLHAQAGTGPETLVVDIDPELAHASRRATGALVNRVALDSLEVQTNVQRG</sequence>
<dbReference type="PROSITE" id="PS50263">
    <property type="entry name" value="CN_HYDROLASE"/>
    <property type="match status" value="1"/>
</dbReference>
<dbReference type="AlphaFoldDB" id="A0A238WJD8"/>
<dbReference type="OrthoDB" id="9811121at2"/>
<reference evidence="4" key="1">
    <citation type="submission" date="2017-06" db="EMBL/GenBank/DDBJ databases">
        <authorList>
            <person name="Varghese N."/>
            <person name="Submissions S."/>
        </authorList>
    </citation>
    <scope>NUCLEOTIDE SEQUENCE [LARGE SCALE GENOMIC DNA]</scope>
    <source>
        <strain evidence="4">DSM 45207</strain>
    </source>
</reference>
<organism evidence="3 4">
    <name type="scientific">Haloechinothrix alba</name>
    <dbReference type="NCBI Taxonomy" id="664784"/>
    <lineage>
        <taxon>Bacteria</taxon>
        <taxon>Bacillati</taxon>
        <taxon>Actinomycetota</taxon>
        <taxon>Actinomycetes</taxon>
        <taxon>Pseudonocardiales</taxon>
        <taxon>Pseudonocardiaceae</taxon>
        <taxon>Haloechinothrix</taxon>
    </lineage>
</organism>
<dbReference type="SUPFAM" id="SSF56317">
    <property type="entry name" value="Carbon-nitrogen hydrolase"/>
    <property type="match status" value="1"/>
</dbReference>
<accession>A0A238WJD8</accession>
<dbReference type="EMBL" id="FZNW01000006">
    <property type="protein sequence ID" value="SNR46433.1"/>
    <property type="molecule type" value="Genomic_DNA"/>
</dbReference>
<protein>
    <submittedName>
        <fullName evidence="3">Predicted amidohydrolase</fullName>
    </submittedName>
</protein>
<feature type="domain" description="CN hydrolase" evidence="2">
    <location>
        <begin position="2"/>
        <end position="246"/>
    </location>
</feature>
<keyword evidence="4" id="KW-1185">Reference proteome</keyword>
<dbReference type="Gene3D" id="3.60.110.10">
    <property type="entry name" value="Carbon-nitrogen hydrolase"/>
    <property type="match status" value="1"/>
</dbReference>
<name>A0A238WJD8_9PSEU</name>
<dbReference type="PANTHER" id="PTHR23088:SF27">
    <property type="entry name" value="DEAMINATED GLUTATHIONE AMIDASE"/>
    <property type="match status" value="1"/>
</dbReference>